<dbReference type="InterPro" id="IPR006969">
    <property type="entry name" value="Stig-like"/>
</dbReference>
<gene>
    <name evidence="3" type="ORF">QJS10_CPA03g00816</name>
</gene>
<reference evidence="3" key="2">
    <citation type="submission" date="2023-06" db="EMBL/GenBank/DDBJ databases">
        <authorList>
            <person name="Ma L."/>
            <person name="Liu K.-W."/>
            <person name="Li Z."/>
            <person name="Hsiao Y.-Y."/>
            <person name="Qi Y."/>
            <person name="Fu T."/>
            <person name="Tang G."/>
            <person name="Zhang D."/>
            <person name="Sun W.-H."/>
            <person name="Liu D.-K."/>
            <person name="Li Y."/>
            <person name="Chen G.-Z."/>
            <person name="Liu X.-D."/>
            <person name="Liao X.-Y."/>
            <person name="Jiang Y.-T."/>
            <person name="Yu X."/>
            <person name="Hao Y."/>
            <person name="Huang J."/>
            <person name="Zhao X.-W."/>
            <person name="Ke S."/>
            <person name="Chen Y.-Y."/>
            <person name="Wu W.-L."/>
            <person name="Hsu J.-L."/>
            <person name="Lin Y.-F."/>
            <person name="Huang M.-D."/>
            <person name="Li C.-Y."/>
            <person name="Huang L."/>
            <person name="Wang Z.-W."/>
            <person name="Zhao X."/>
            <person name="Zhong W.-Y."/>
            <person name="Peng D.-H."/>
            <person name="Ahmad S."/>
            <person name="Lan S."/>
            <person name="Zhang J.-S."/>
            <person name="Tsai W.-C."/>
            <person name="Van De Peer Y."/>
            <person name="Liu Z.-J."/>
        </authorList>
    </citation>
    <scope>NUCLEOTIDE SEQUENCE</scope>
    <source>
        <strain evidence="3">CP</strain>
        <tissue evidence="3">Leaves</tissue>
    </source>
</reference>
<comment type="caution">
    <text evidence="3">The sequence shown here is derived from an EMBL/GenBank/DDBJ whole genome shotgun (WGS) entry which is preliminary data.</text>
</comment>
<evidence type="ECO:0000256" key="1">
    <source>
        <dbReference type="ARBA" id="ARBA00006010"/>
    </source>
</evidence>
<dbReference type="AlphaFoldDB" id="A0AAV9F3N2"/>
<evidence type="ECO:0000313" key="3">
    <source>
        <dbReference type="EMBL" id="KAK1320548.1"/>
    </source>
</evidence>
<dbReference type="PANTHER" id="PTHR33227">
    <property type="entry name" value="STIGMA-SPECIFIC STIG1-LIKE PROTEIN 3"/>
    <property type="match status" value="1"/>
</dbReference>
<organism evidence="3 4">
    <name type="scientific">Acorus calamus</name>
    <name type="common">Sweet flag</name>
    <dbReference type="NCBI Taxonomy" id="4465"/>
    <lineage>
        <taxon>Eukaryota</taxon>
        <taxon>Viridiplantae</taxon>
        <taxon>Streptophyta</taxon>
        <taxon>Embryophyta</taxon>
        <taxon>Tracheophyta</taxon>
        <taxon>Spermatophyta</taxon>
        <taxon>Magnoliopsida</taxon>
        <taxon>Liliopsida</taxon>
        <taxon>Acoraceae</taxon>
        <taxon>Acorus</taxon>
    </lineage>
</organism>
<accession>A0AAV9F3N2</accession>
<proteinExistence type="inferred from homology"/>
<name>A0AAV9F3N2_ACOCL</name>
<protein>
    <submittedName>
        <fullName evidence="3">Uncharacterized protein</fullName>
    </submittedName>
</protein>
<sequence length="58" mass="6233">MGDNGKEVLLNCCGEWCRDIISDQTNCGSCGNRCGYGQLCCRGKCTVVAYDDDNCGSK</sequence>
<evidence type="ECO:0000313" key="4">
    <source>
        <dbReference type="Proteomes" id="UP001180020"/>
    </source>
</evidence>
<dbReference type="EMBL" id="JAUJYO010000003">
    <property type="protein sequence ID" value="KAK1320548.1"/>
    <property type="molecule type" value="Genomic_DNA"/>
</dbReference>
<evidence type="ECO:0000256" key="2">
    <source>
        <dbReference type="ARBA" id="ARBA00022729"/>
    </source>
</evidence>
<comment type="similarity">
    <text evidence="1">Belongs to the STIG1 family.</text>
</comment>
<dbReference type="PANTHER" id="PTHR33227:SF6">
    <property type="entry name" value="PROTEIN GRIM REAPER"/>
    <property type="match status" value="1"/>
</dbReference>
<reference evidence="3" key="1">
    <citation type="journal article" date="2023" name="Nat. Commun.">
        <title>Diploid and tetraploid genomes of Acorus and the evolution of monocots.</title>
        <authorList>
            <person name="Ma L."/>
            <person name="Liu K.W."/>
            <person name="Li Z."/>
            <person name="Hsiao Y.Y."/>
            <person name="Qi Y."/>
            <person name="Fu T."/>
            <person name="Tang G.D."/>
            <person name="Zhang D."/>
            <person name="Sun W.H."/>
            <person name="Liu D.K."/>
            <person name="Li Y."/>
            <person name="Chen G.Z."/>
            <person name="Liu X.D."/>
            <person name="Liao X.Y."/>
            <person name="Jiang Y.T."/>
            <person name="Yu X."/>
            <person name="Hao Y."/>
            <person name="Huang J."/>
            <person name="Zhao X.W."/>
            <person name="Ke S."/>
            <person name="Chen Y.Y."/>
            <person name="Wu W.L."/>
            <person name="Hsu J.L."/>
            <person name="Lin Y.F."/>
            <person name="Huang M.D."/>
            <person name="Li C.Y."/>
            <person name="Huang L."/>
            <person name="Wang Z.W."/>
            <person name="Zhao X."/>
            <person name="Zhong W.Y."/>
            <person name="Peng D.H."/>
            <person name="Ahmad S."/>
            <person name="Lan S."/>
            <person name="Zhang J.S."/>
            <person name="Tsai W.C."/>
            <person name="Van de Peer Y."/>
            <person name="Liu Z.J."/>
        </authorList>
    </citation>
    <scope>NUCLEOTIDE SEQUENCE</scope>
    <source>
        <strain evidence="3">CP</strain>
    </source>
</reference>
<keyword evidence="2" id="KW-0732">Signal</keyword>
<dbReference type="Proteomes" id="UP001180020">
    <property type="component" value="Unassembled WGS sequence"/>
</dbReference>
<dbReference type="Pfam" id="PF04885">
    <property type="entry name" value="Stig1"/>
    <property type="match status" value="1"/>
</dbReference>
<keyword evidence="4" id="KW-1185">Reference proteome</keyword>